<feature type="domain" description="Duffy-antigen binding" evidence="3">
    <location>
        <begin position="628"/>
        <end position="797"/>
    </location>
</feature>
<dbReference type="GO" id="GO:0046789">
    <property type="term" value="F:host cell surface receptor binding"/>
    <property type="evidence" value="ECO:0007669"/>
    <property type="project" value="InterPro"/>
</dbReference>
<feature type="compositionally biased region" description="Basic and acidic residues" evidence="2">
    <location>
        <begin position="82"/>
        <end position="96"/>
    </location>
</feature>
<dbReference type="InterPro" id="IPR008602">
    <property type="entry name" value="Duffy-antigen-binding"/>
</dbReference>
<accession>A0A0P0H275</accession>
<sequence length="1014" mass="112539">MATTCSGGGKGGVTAEVKTIATQIQTQVNTEATTGGGNVDEHGESKLKASLKAARFGNSLNGSGLEDDEICKLNIQTHTNDKRTYDDKADGSDTSKHSGPCTGKGKDIFNIGVRWTTDDDKVDTNHKGVLLPPRRKNMCTSNLENLQTSNQGLKLFSFATHSLLADVLLAAKEEAQKIIEQYKEKNKENGKDILQDPKHKECICNAIKSSFADLGDIIRGRDLWSNESGNKNIQENLKTIFEQIKKTVNQGVNTYNKDTPDHTMLRNHWWEANRKSVWKAMTTCGDAAKIECNKRGAGSTGSTGSTGYRSQRGHSRGRNQNSRRVTSSGGLSTSSSVSVPHDDYIPQRLRWLTEWAENYCRAQAKEYNELVSKCGTCKTKNGNCDSECQGCKEKCKEYKQFITNWKADWDEQKKQYETYYQEAQKNNGKDGKDENLKYLYQFLNELHTRNQATGSVYGSAGGYIKQELSTKNGCEGQNEFCSESDKKYAFQPTPDGYQQACQCTKPVPPVPLPTCTDNKILDAARNIHHYAEAEWKSRDSGGSKGTESKLKGKAHLGQYKHNKNGDVNELQNDICKITIDHSNDKREKGTGTNQYHGPCSGKGTGRFVIGEKWKPGGDTNMRSGYGDVLLPPRRQHMCTSNLENLDTGFTGLTGTDVNHSFLGDVLLAAKTEAEKIKELYDQNGAASDDATKCRAITASFADIGDIIRGTDIWEDRDQKKLQGYLKEIFKKIKDQVDSGNKNYASDNDQTQPPYKTLREDWWTANRDKVWEAMKCSGMTTCSDGDTPVDDYVPQTLRWLDEWSHQFCVERKKLADEVVTKCGKCKDASDEYHKNNSVDKNTSGSSTGTSGADGKNCDTTNGGGNNSGDADCAQCKTACDACKQACTAYTQFVEGNSGNNKWRDQWKNMNDRYTQLMTTAKDKIEEYHKDQQKQAKSQTPSVIIPPYMTPCGNNSGSNSVNSGDNLCVKNDIDSFFQNLHESGTTTLSSYINNMSHDTNCGGDKHVVATNMWLYI</sequence>
<feature type="region of interest" description="Disordered" evidence="2">
    <location>
        <begin position="82"/>
        <end position="101"/>
    </location>
</feature>
<feature type="region of interest" description="Disordered" evidence="2">
    <location>
        <begin position="295"/>
        <end position="339"/>
    </location>
</feature>
<name>A0A0P0H275_9APIC</name>
<organism evidence="4">
    <name type="scientific">Plasmodium gaboni</name>
    <dbReference type="NCBI Taxonomy" id="647221"/>
    <lineage>
        <taxon>Eukaryota</taxon>
        <taxon>Sar</taxon>
        <taxon>Alveolata</taxon>
        <taxon>Apicomplexa</taxon>
        <taxon>Aconoidasida</taxon>
        <taxon>Haemosporida</taxon>
        <taxon>Plasmodiidae</taxon>
        <taxon>Plasmodium</taxon>
        <taxon>Plasmodium (Laverania)</taxon>
    </lineage>
</organism>
<dbReference type="AlphaFoldDB" id="A0A0P0H275"/>
<feature type="domain" description="Duffy-antigen binding" evidence="3">
    <location>
        <begin position="128"/>
        <end position="350"/>
    </location>
</feature>
<reference evidence="4" key="1">
    <citation type="journal article" date="2015" name="Nat. Commun.">
        <title>Ape parasite origins of human malaria virulence genes.</title>
        <authorList>
            <person name="Larremore D.B."/>
            <person name="Sundararaman S.A."/>
            <person name="Liu W."/>
            <person name="Proto W.R."/>
            <person name="Clauset A."/>
            <person name="Loy D.E."/>
            <person name="Speede S."/>
            <person name="Plenderleith L.J."/>
            <person name="Sharp P.M."/>
            <person name="Hahn B.H."/>
            <person name="Rayner J.C."/>
            <person name="Buckee C.O."/>
        </authorList>
    </citation>
    <scope>NUCLEOTIDE SEQUENCE</scope>
    <source>
        <strain evidence="4">SY75pte</strain>
    </source>
</reference>
<evidence type="ECO:0000313" key="4">
    <source>
        <dbReference type="EMBL" id="ALJ75561.1"/>
    </source>
</evidence>
<feature type="compositionally biased region" description="Low complexity" evidence="2">
    <location>
        <begin position="322"/>
        <end position="338"/>
    </location>
</feature>
<dbReference type="EMBL" id="KP879241">
    <property type="protein sequence ID" value="ALJ75561.1"/>
    <property type="molecule type" value="Genomic_DNA"/>
</dbReference>
<dbReference type="Pfam" id="PF05424">
    <property type="entry name" value="Duffy_binding"/>
    <property type="match status" value="2"/>
</dbReference>
<dbReference type="GO" id="GO:0016020">
    <property type="term" value="C:membrane"/>
    <property type="evidence" value="ECO:0007669"/>
    <property type="project" value="InterPro"/>
</dbReference>
<dbReference type="Gene3D" id="1.20.58.830">
    <property type="match status" value="2"/>
</dbReference>
<dbReference type="InterPro" id="IPR042202">
    <property type="entry name" value="Duffy-ag-bd_sf"/>
</dbReference>
<dbReference type="VEuPathDB" id="PlasmoDB:PGABG01_0016900"/>
<feature type="compositionally biased region" description="Low complexity" evidence="2">
    <location>
        <begin position="295"/>
        <end position="310"/>
    </location>
</feature>
<keyword evidence="1" id="KW-0175">Coiled coil</keyword>
<evidence type="ECO:0000259" key="3">
    <source>
        <dbReference type="Pfam" id="PF05424"/>
    </source>
</evidence>
<evidence type="ECO:0000256" key="1">
    <source>
        <dbReference type="SAM" id="Coils"/>
    </source>
</evidence>
<feature type="coiled-coil region" evidence="1">
    <location>
        <begin position="165"/>
        <end position="192"/>
    </location>
</feature>
<protein>
    <submittedName>
        <fullName evidence="4">EMP1-like protein</fullName>
    </submittedName>
</protein>
<evidence type="ECO:0000256" key="2">
    <source>
        <dbReference type="SAM" id="MobiDB-lite"/>
    </source>
</evidence>
<feature type="compositionally biased region" description="Low complexity" evidence="2">
    <location>
        <begin position="841"/>
        <end position="852"/>
    </location>
</feature>
<dbReference type="Gene3D" id="1.20.1310.20">
    <property type="entry name" value="Duffy-antigen binding domain"/>
    <property type="match status" value="2"/>
</dbReference>
<feature type="region of interest" description="Disordered" evidence="2">
    <location>
        <begin position="832"/>
        <end position="852"/>
    </location>
</feature>
<proteinExistence type="predicted"/>
<dbReference type="SUPFAM" id="SSF140924">
    <property type="entry name" value="Duffy binding domain-like"/>
    <property type="match status" value="2"/>
</dbReference>